<dbReference type="AlphaFoldDB" id="A0A068U857"/>
<protein>
    <recommendedName>
        <fullName evidence="6">Pentacotripeptide-repeat region of PRORP domain-containing protein</fullName>
    </recommendedName>
</protein>
<feature type="repeat" description="PPR" evidence="3">
    <location>
        <begin position="247"/>
        <end position="281"/>
    </location>
</feature>
<keyword evidence="5" id="KW-1185">Reference proteome</keyword>
<evidence type="ECO:0000256" key="3">
    <source>
        <dbReference type="PROSITE-ProRule" id="PRU00708"/>
    </source>
</evidence>
<dbReference type="Pfam" id="PF13041">
    <property type="entry name" value="PPR_2"/>
    <property type="match status" value="1"/>
</dbReference>
<dbReference type="EMBL" id="HG739096">
    <property type="protein sequence ID" value="CDP04379.1"/>
    <property type="molecule type" value="Genomic_DNA"/>
</dbReference>
<feature type="repeat" description="PPR" evidence="3">
    <location>
        <begin position="282"/>
        <end position="316"/>
    </location>
</feature>
<keyword evidence="2" id="KW-0677">Repeat</keyword>
<dbReference type="Gramene" id="CDP04379">
    <property type="protein sequence ID" value="CDP04379"/>
    <property type="gene ID" value="GSCOC_T00017749001"/>
</dbReference>
<feature type="repeat" description="PPR" evidence="3">
    <location>
        <begin position="176"/>
        <end position="210"/>
    </location>
</feature>
<dbReference type="PROSITE" id="PS51375">
    <property type="entry name" value="PPR"/>
    <property type="match status" value="3"/>
</dbReference>
<reference evidence="5" key="1">
    <citation type="journal article" date="2014" name="Science">
        <title>The coffee genome provides insight into the convergent evolution of caffeine biosynthesis.</title>
        <authorList>
            <person name="Denoeud F."/>
            <person name="Carretero-Paulet L."/>
            <person name="Dereeper A."/>
            <person name="Droc G."/>
            <person name="Guyot R."/>
            <person name="Pietrella M."/>
            <person name="Zheng C."/>
            <person name="Alberti A."/>
            <person name="Anthony F."/>
            <person name="Aprea G."/>
            <person name="Aury J.M."/>
            <person name="Bento P."/>
            <person name="Bernard M."/>
            <person name="Bocs S."/>
            <person name="Campa C."/>
            <person name="Cenci A."/>
            <person name="Combes M.C."/>
            <person name="Crouzillat D."/>
            <person name="Da Silva C."/>
            <person name="Daddiego L."/>
            <person name="De Bellis F."/>
            <person name="Dussert S."/>
            <person name="Garsmeur O."/>
            <person name="Gayraud T."/>
            <person name="Guignon V."/>
            <person name="Jahn K."/>
            <person name="Jamilloux V."/>
            <person name="Joet T."/>
            <person name="Labadie K."/>
            <person name="Lan T."/>
            <person name="Leclercq J."/>
            <person name="Lepelley M."/>
            <person name="Leroy T."/>
            <person name="Li L.T."/>
            <person name="Librado P."/>
            <person name="Lopez L."/>
            <person name="Munoz A."/>
            <person name="Noel B."/>
            <person name="Pallavicini A."/>
            <person name="Perrotta G."/>
            <person name="Poncet V."/>
            <person name="Pot D."/>
            <person name="Priyono X."/>
            <person name="Rigoreau M."/>
            <person name="Rouard M."/>
            <person name="Rozas J."/>
            <person name="Tranchant-Dubreuil C."/>
            <person name="VanBuren R."/>
            <person name="Zhang Q."/>
            <person name="Andrade A.C."/>
            <person name="Argout X."/>
            <person name="Bertrand B."/>
            <person name="de Kochko A."/>
            <person name="Graziosi G."/>
            <person name="Henry R.J."/>
            <person name="Jayarama X."/>
            <person name="Ming R."/>
            <person name="Nagai C."/>
            <person name="Rounsley S."/>
            <person name="Sankoff D."/>
            <person name="Giuliano G."/>
            <person name="Albert V.A."/>
            <person name="Wincker P."/>
            <person name="Lashermes P."/>
        </authorList>
    </citation>
    <scope>NUCLEOTIDE SEQUENCE [LARGE SCALE GENOMIC DNA]</scope>
    <source>
        <strain evidence="5">cv. DH200-94</strain>
    </source>
</reference>
<dbReference type="STRING" id="49390.A0A068U857"/>
<proteinExistence type="inferred from homology"/>
<comment type="similarity">
    <text evidence="1">Belongs to the PPR family. P subfamily.</text>
</comment>
<dbReference type="PANTHER" id="PTHR47939">
    <property type="entry name" value="MEMBRANE-ASSOCIATED SALT-INDUCIBLE PROTEIN-LIKE"/>
    <property type="match status" value="1"/>
</dbReference>
<evidence type="ECO:0000313" key="4">
    <source>
        <dbReference type="EMBL" id="CDP04379.1"/>
    </source>
</evidence>
<dbReference type="InterPro" id="IPR050667">
    <property type="entry name" value="PPR-containing_protein"/>
</dbReference>
<organism evidence="4 5">
    <name type="scientific">Coffea canephora</name>
    <name type="common">Robusta coffee</name>
    <dbReference type="NCBI Taxonomy" id="49390"/>
    <lineage>
        <taxon>Eukaryota</taxon>
        <taxon>Viridiplantae</taxon>
        <taxon>Streptophyta</taxon>
        <taxon>Embryophyta</taxon>
        <taxon>Tracheophyta</taxon>
        <taxon>Spermatophyta</taxon>
        <taxon>Magnoliopsida</taxon>
        <taxon>eudicotyledons</taxon>
        <taxon>Gunneridae</taxon>
        <taxon>Pentapetalae</taxon>
        <taxon>asterids</taxon>
        <taxon>lamiids</taxon>
        <taxon>Gentianales</taxon>
        <taxon>Rubiaceae</taxon>
        <taxon>Ixoroideae</taxon>
        <taxon>Gardenieae complex</taxon>
        <taxon>Bertiereae - Coffeeae clade</taxon>
        <taxon>Coffeeae</taxon>
        <taxon>Coffea</taxon>
    </lineage>
</organism>
<dbReference type="OrthoDB" id="185373at2759"/>
<dbReference type="Proteomes" id="UP000295252">
    <property type="component" value="Chromosome XI"/>
</dbReference>
<dbReference type="InterPro" id="IPR011990">
    <property type="entry name" value="TPR-like_helical_dom_sf"/>
</dbReference>
<dbReference type="InterPro" id="IPR002885">
    <property type="entry name" value="PPR_rpt"/>
</dbReference>
<evidence type="ECO:0000256" key="2">
    <source>
        <dbReference type="ARBA" id="ARBA00022737"/>
    </source>
</evidence>
<gene>
    <name evidence="4" type="ORF">GSCOC_T00017749001</name>
</gene>
<dbReference type="FunFam" id="1.25.40.10:FF:002935">
    <property type="entry name" value="Pentatricopeptide repeat-containing protein At1g61870, mitochondrial"/>
    <property type="match status" value="1"/>
</dbReference>
<dbReference type="PhylomeDB" id="A0A068U857"/>
<dbReference type="PANTHER" id="PTHR47939:SF9">
    <property type="entry name" value="(WILD MALAYSIAN BANANA) HYPOTHETICAL PROTEIN"/>
    <property type="match status" value="1"/>
</dbReference>
<dbReference type="NCBIfam" id="TIGR00756">
    <property type="entry name" value="PPR"/>
    <property type="match status" value="3"/>
</dbReference>
<dbReference type="FunCoup" id="A0A068U857">
    <property type="interactions" value="1828"/>
</dbReference>
<dbReference type="InParanoid" id="A0A068U857"/>
<evidence type="ECO:0000313" key="5">
    <source>
        <dbReference type="Proteomes" id="UP000295252"/>
    </source>
</evidence>
<dbReference type="OMA" id="DSDCYFT"/>
<evidence type="ECO:0000256" key="1">
    <source>
        <dbReference type="ARBA" id="ARBA00007626"/>
    </source>
</evidence>
<name>A0A068U857_COFCA</name>
<accession>A0A068U857</accession>
<dbReference type="SUPFAM" id="SSF48452">
    <property type="entry name" value="TPR-like"/>
    <property type="match status" value="1"/>
</dbReference>
<dbReference type="Gene3D" id="1.25.40.10">
    <property type="entry name" value="Tetratricopeptide repeat domain"/>
    <property type="match status" value="2"/>
</dbReference>
<sequence>MVLRLKLRSILLLQNHRRFSTSILNPNSNTPLTSKEKSRAALSLLRAEKNPERILDICRAASLTPESHLDRVAYSKAISKLRDLNYFNGIRSFVEESMARPDMKSERYISHFVVLYGQAGMVADARKTFEEMHEIGLDRTVKTLNALLFSCVLAKDYKEMKRIYMEYPKIYGIVPNLDTYNTVIKGFCESGDSSSCYSILAEMGRKGVKPNGTTFGTMIAGFYEEEKFEDVGKVLKMMKEEHSITPGTSIYNIRIQKLCKLKRCREAKALFESILSRGYKPNKVTYHHLIHGFCKEGDLEEAKGLFERMVKSGIKPEGECYFTLVYFLCRGEDFEAALKICKECLAKGWVPNFTTMKLLVEGLASISKVDEAKEIIGHLKKEFSAYADRWTEIEEGLAK</sequence>
<dbReference type="Pfam" id="PF01535">
    <property type="entry name" value="PPR"/>
    <property type="match status" value="1"/>
</dbReference>
<dbReference type="Pfam" id="PF12854">
    <property type="entry name" value="PPR_1"/>
    <property type="match status" value="1"/>
</dbReference>
<evidence type="ECO:0008006" key="6">
    <source>
        <dbReference type="Google" id="ProtNLM"/>
    </source>
</evidence>